<dbReference type="RefSeq" id="XP_067761197.1">
    <property type="nucleotide sequence ID" value="XM_067910510.1"/>
</dbReference>
<keyword evidence="2" id="KW-1185">Reference proteome</keyword>
<gene>
    <name evidence="1" type="ORF">SS50377_26704</name>
</gene>
<organism evidence="1 2">
    <name type="scientific">Spironucleus salmonicida</name>
    <dbReference type="NCBI Taxonomy" id="348837"/>
    <lineage>
        <taxon>Eukaryota</taxon>
        <taxon>Metamonada</taxon>
        <taxon>Diplomonadida</taxon>
        <taxon>Hexamitidae</taxon>
        <taxon>Hexamitinae</taxon>
        <taxon>Spironucleus</taxon>
    </lineage>
</organism>
<evidence type="ECO:0000313" key="2">
    <source>
        <dbReference type="Proteomes" id="UP000018208"/>
    </source>
</evidence>
<dbReference type="Proteomes" id="UP000018208">
    <property type="component" value="Unassembled WGS sequence"/>
</dbReference>
<dbReference type="EMBL" id="AUWU02000007">
    <property type="protein sequence ID" value="KAH0570424.1"/>
    <property type="molecule type" value="Genomic_DNA"/>
</dbReference>
<reference evidence="1 2" key="1">
    <citation type="journal article" date="2014" name="PLoS Genet.">
        <title>The Genome of Spironucleus salmonicida Highlights a Fish Pathogen Adapted to Fluctuating Environments.</title>
        <authorList>
            <person name="Xu F."/>
            <person name="Jerlstrom-Hultqvist J."/>
            <person name="Einarsson E."/>
            <person name="Astvaldsson A."/>
            <person name="Svard S.G."/>
            <person name="Andersson J.O."/>
        </authorList>
    </citation>
    <scope>NUCLEOTIDE SEQUENCE [LARGE SCALE GENOMIC DNA]</scope>
    <source>
        <strain evidence="1 2">ATCC 50377</strain>
    </source>
</reference>
<dbReference type="KEGG" id="ssao:94300727"/>
<name>A0A9P8RV65_9EUKA</name>
<sequence length="99" mass="11546">MIKLPQVFSVQRSRIASPAKTSLFYSNNQEPLYLVGNSYDEKYVVNTFSQNVQHQIISSLQPYKVPFQQPQTQFVFQNAYQKRKLQKKIDALQITVGFE</sequence>
<comment type="caution">
    <text evidence="1">The sequence shown here is derived from an EMBL/GenBank/DDBJ whole genome shotgun (WGS) entry which is preliminary data.</text>
</comment>
<accession>A0A9P8RV65</accession>
<dbReference type="AlphaFoldDB" id="A0A9P8RV65"/>
<protein>
    <submittedName>
        <fullName evidence="1">Uncharacterized protein</fullName>
    </submittedName>
</protein>
<evidence type="ECO:0000313" key="1">
    <source>
        <dbReference type="EMBL" id="KAH0570424.1"/>
    </source>
</evidence>
<proteinExistence type="predicted"/>
<dbReference type="GeneID" id="94300727"/>